<gene>
    <name evidence="1" type="ORF">Pla110_15620</name>
</gene>
<keyword evidence="2" id="KW-1185">Reference proteome</keyword>
<organism evidence="1 2">
    <name type="scientific">Polystyrenella longa</name>
    <dbReference type="NCBI Taxonomy" id="2528007"/>
    <lineage>
        <taxon>Bacteria</taxon>
        <taxon>Pseudomonadati</taxon>
        <taxon>Planctomycetota</taxon>
        <taxon>Planctomycetia</taxon>
        <taxon>Planctomycetales</taxon>
        <taxon>Planctomycetaceae</taxon>
        <taxon>Polystyrenella</taxon>
    </lineage>
</organism>
<dbReference type="EMBL" id="CP036281">
    <property type="protein sequence ID" value="QDU79843.1"/>
    <property type="molecule type" value="Genomic_DNA"/>
</dbReference>
<proteinExistence type="predicted"/>
<dbReference type="AlphaFoldDB" id="A0A518CKU7"/>
<dbReference type="InterPro" id="IPR046479">
    <property type="entry name" value="DUF6800"/>
</dbReference>
<dbReference type="RefSeq" id="WP_197440569.1">
    <property type="nucleotide sequence ID" value="NZ_CP036281.1"/>
</dbReference>
<name>A0A518CKU7_9PLAN</name>
<protein>
    <submittedName>
        <fullName evidence="1">Uncharacterized protein</fullName>
    </submittedName>
</protein>
<sequence>MGRIERSREIARRRTRRAKIAKLRKKFAGAKTDAEKQALQEKAGRVSQFVVLGEKTAD</sequence>
<evidence type="ECO:0000313" key="2">
    <source>
        <dbReference type="Proteomes" id="UP000317178"/>
    </source>
</evidence>
<dbReference type="Proteomes" id="UP000317178">
    <property type="component" value="Chromosome"/>
</dbReference>
<accession>A0A518CKU7</accession>
<dbReference type="Pfam" id="PF20607">
    <property type="entry name" value="DUF6800"/>
    <property type="match status" value="1"/>
</dbReference>
<dbReference type="KEGG" id="plon:Pla110_15620"/>
<reference evidence="1 2" key="1">
    <citation type="submission" date="2019-02" db="EMBL/GenBank/DDBJ databases">
        <title>Deep-cultivation of Planctomycetes and their phenomic and genomic characterization uncovers novel biology.</title>
        <authorList>
            <person name="Wiegand S."/>
            <person name="Jogler M."/>
            <person name="Boedeker C."/>
            <person name="Pinto D."/>
            <person name="Vollmers J."/>
            <person name="Rivas-Marin E."/>
            <person name="Kohn T."/>
            <person name="Peeters S.H."/>
            <person name="Heuer A."/>
            <person name="Rast P."/>
            <person name="Oberbeckmann S."/>
            <person name="Bunk B."/>
            <person name="Jeske O."/>
            <person name="Meyerdierks A."/>
            <person name="Storesund J.E."/>
            <person name="Kallscheuer N."/>
            <person name="Luecker S."/>
            <person name="Lage O.M."/>
            <person name="Pohl T."/>
            <person name="Merkel B.J."/>
            <person name="Hornburger P."/>
            <person name="Mueller R.-W."/>
            <person name="Bruemmer F."/>
            <person name="Labrenz M."/>
            <person name="Spormann A.M."/>
            <person name="Op den Camp H."/>
            <person name="Overmann J."/>
            <person name="Amann R."/>
            <person name="Jetten M.S.M."/>
            <person name="Mascher T."/>
            <person name="Medema M.H."/>
            <person name="Devos D.P."/>
            <person name="Kaster A.-K."/>
            <person name="Ovreas L."/>
            <person name="Rohde M."/>
            <person name="Galperin M.Y."/>
            <person name="Jogler C."/>
        </authorList>
    </citation>
    <scope>NUCLEOTIDE SEQUENCE [LARGE SCALE GENOMIC DNA]</scope>
    <source>
        <strain evidence="1 2">Pla110</strain>
    </source>
</reference>
<evidence type="ECO:0000313" key="1">
    <source>
        <dbReference type="EMBL" id="QDU79843.1"/>
    </source>
</evidence>